<gene>
    <name evidence="1" type="ORF">GJV85_05450</name>
</gene>
<dbReference type="EMBL" id="CP046072">
    <property type="protein sequence ID" value="QSZ41573.1"/>
    <property type="molecule type" value="Genomic_DNA"/>
</dbReference>
<sequence>MNESTISDKKNKRQKGIASLVARSKKVCNSFLKNEYTYSDAEAVRELGLDSELIARLIEDYIQQIMRAIVSFEELLYELQSAKDAKKELDYTEFRDLAHKNLGVARNLRIKDAEMLLEELMKKDDLEYLFSCTEALYACTIVLNPECAYDALALIEVKSSF</sequence>
<dbReference type="RefSeq" id="WP_207562855.1">
    <property type="nucleotide sequence ID" value="NZ_CP046072.1"/>
</dbReference>
<evidence type="ECO:0000313" key="2">
    <source>
        <dbReference type="Proteomes" id="UP000671852"/>
    </source>
</evidence>
<proteinExistence type="predicted"/>
<evidence type="ECO:0008006" key="3">
    <source>
        <dbReference type="Google" id="ProtNLM"/>
    </source>
</evidence>
<dbReference type="KEGG" id="saqt:GJV85_05450"/>
<reference evidence="1" key="1">
    <citation type="submission" date="2019-11" db="EMBL/GenBank/DDBJ databases">
        <authorList>
            <person name="Kojima H."/>
        </authorList>
    </citation>
    <scope>NUCLEOTIDE SEQUENCE</scope>
    <source>
        <strain evidence="1">H1576</strain>
    </source>
</reference>
<name>A0A975GCQ9_9BACT</name>
<protein>
    <recommendedName>
        <fullName evidence="3">HPt domain-containing protein</fullName>
    </recommendedName>
</protein>
<dbReference type="Proteomes" id="UP000671852">
    <property type="component" value="Chromosome"/>
</dbReference>
<dbReference type="AlphaFoldDB" id="A0A975GCQ9"/>
<accession>A0A975GCQ9</accession>
<reference evidence="1" key="2">
    <citation type="submission" date="2021-04" db="EMBL/GenBank/DDBJ databases">
        <title>Isolation and characterization of a novel species of the genus Sulfurimonas.</title>
        <authorList>
            <person name="Fukui M."/>
        </authorList>
    </citation>
    <scope>NUCLEOTIDE SEQUENCE</scope>
    <source>
        <strain evidence="1">H1576</strain>
    </source>
</reference>
<keyword evidence="2" id="KW-1185">Reference proteome</keyword>
<organism evidence="1 2">
    <name type="scientific">Sulfurimonas aquatica</name>
    <dbReference type="NCBI Taxonomy" id="2672570"/>
    <lineage>
        <taxon>Bacteria</taxon>
        <taxon>Pseudomonadati</taxon>
        <taxon>Campylobacterota</taxon>
        <taxon>Epsilonproteobacteria</taxon>
        <taxon>Campylobacterales</taxon>
        <taxon>Sulfurimonadaceae</taxon>
        <taxon>Sulfurimonas</taxon>
    </lineage>
</organism>
<evidence type="ECO:0000313" key="1">
    <source>
        <dbReference type="EMBL" id="QSZ41573.1"/>
    </source>
</evidence>